<dbReference type="Proteomes" id="UP001154282">
    <property type="component" value="Unassembled WGS sequence"/>
</dbReference>
<dbReference type="EMBL" id="CAMGYJ010000005">
    <property type="protein sequence ID" value="CAI0415536.1"/>
    <property type="molecule type" value="Genomic_DNA"/>
</dbReference>
<evidence type="ECO:0000256" key="2">
    <source>
        <dbReference type="ARBA" id="ARBA00022676"/>
    </source>
</evidence>
<organism evidence="6 7">
    <name type="scientific">Linum tenue</name>
    <dbReference type="NCBI Taxonomy" id="586396"/>
    <lineage>
        <taxon>Eukaryota</taxon>
        <taxon>Viridiplantae</taxon>
        <taxon>Streptophyta</taxon>
        <taxon>Embryophyta</taxon>
        <taxon>Tracheophyta</taxon>
        <taxon>Spermatophyta</taxon>
        <taxon>Magnoliopsida</taxon>
        <taxon>eudicotyledons</taxon>
        <taxon>Gunneridae</taxon>
        <taxon>Pentapetalae</taxon>
        <taxon>rosids</taxon>
        <taxon>fabids</taxon>
        <taxon>Malpighiales</taxon>
        <taxon>Linaceae</taxon>
        <taxon>Linum</taxon>
    </lineage>
</organism>
<evidence type="ECO:0000313" key="7">
    <source>
        <dbReference type="Proteomes" id="UP001154282"/>
    </source>
</evidence>
<keyword evidence="4" id="KW-0472">Membrane</keyword>
<keyword evidence="7" id="KW-1185">Reference proteome</keyword>
<dbReference type="GO" id="GO:0016757">
    <property type="term" value="F:glycosyltransferase activity"/>
    <property type="evidence" value="ECO:0007669"/>
    <property type="project" value="UniProtKB-KW"/>
</dbReference>
<keyword evidence="5" id="KW-0325">Glycoprotein</keyword>
<dbReference type="PANTHER" id="PTHR31042">
    <property type="entry name" value="CORE-2/I-BRANCHING BETA-1,6-N-ACETYLGLUCOSAMINYLTRANSFERASE FAMILY PROTEIN-RELATED"/>
    <property type="match status" value="1"/>
</dbReference>
<protein>
    <submittedName>
        <fullName evidence="6">Uncharacterized protein</fullName>
    </submittedName>
</protein>
<keyword evidence="2" id="KW-0328">Glycosyltransferase</keyword>
<dbReference type="InterPro" id="IPR044174">
    <property type="entry name" value="BC10-like"/>
</dbReference>
<evidence type="ECO:0000256" key="3">
    <source>
        <dbReference type="ARBA" id="ARBA00022679"/>
    </source>
</evidence>
<dbReference type="PANTHER" id="PTHR31042:SF3">
    <property type="entry name" value="OS08G0110400 PROTEIN"/>
    <property type="match status" value="1"/>
</dbReference>
<sequence>MIHSPLLQSRHAFLDSNDDPTWSGRGRYSDNMLPDISIRHWRKGSQWFEMQRSLAAYVVSDEKYHGLFEKHCNGSCYPDEHFLPTFVNMFRGSETSNRTVTWADWSSASGRGRKHPNKYGAGNTTEGLVRSLRRNQTTSCAYNDGVASTCHLFARKFDASALEALLGLASRVMEF</sequence>
<comment type="caution">
    <text evidence="6">The sequence shown here is derived from an EMBL/GenBank/DDBJ whole genome shotgun (WGS) entry which is preliminary data.</text>
</comment>
<name>A0AAV0K014_9ROSI</name>
<dbReference type="GO" id="GO:0016020">
    <property type="term" value="C:membrane"/>
    <property type="evidence" value="ECO:0007669"/>
    <property type="project" value="UniProtKB-SubCell"/>
</dbReference>
<evidence type="ECO:0000256" key="1">
    <source>
        <dbReference type="ARBA" id="ARBA00004606"/>
    </source>
</evidence>
<accession>A0AAV0K014</accession>
<keyword evidence="3" id="KW-0808">Transferase</keyword>
<evidence type="ECO:0000313" key="6">
    <source>
        <dbReference type="EMBL" id="CAI0415536.1"/>
    </source>
</evidence>
<comment type="subcellular location">
    <subcellularLocation>
        <location evidence="1">Membrane</location>
        <topology evidence="1">Single-pass type II membrane protein</topology>
    </subcellularLocation>
</comment>
<evidence type="ECO:0000256" key="5">
    <source>
        <dbReference type="ARBA" id="ARBA00023180"/>
    </source>
</evidence>
<reference evidence="6" key="1">
    <citation type="submission" date="2022-08" db="EMBL/GenBank/DDBJ databases">
        <authorList>
            <person name="Gutierrez-Valencia J."/>
        </authorList>
    </citation>
    <scope>NUCLEOTIDE SEQUENCE</scope>
</reference>
<dbReference type="InterPro" id="IPR003406">
    <property type="entry name" value="Glyco_trans_14"/>
</dbReference>
<dbReference type="Pfam" id="PF02485">
    <property type="entry name" value="Branch"/>
    <property type="match status" value="1"/>
</dbReference>
<dbReference type="AlphaFoldDB" id="A0AAV0K014"/>
<gene>
    <name evidence="6" type="ORF">LITE_LOCUS16670</name>
</gene>
<evidence type="ECO:0000256" key="4">
    <source>
        <dbReference type="ARBA" id="ARBA00023136"/>
    </source>
</evidence>
<proteinExistence type="predicted"/>